<dbReference type="EMBL" id="VDDC01000004">
    <property type="protein sequence ID" value="TNH40997.1"/>
    <property type="molecule type" value="Genomic_DNA"/>
</dbReference>
<sequence length="165" mass="17566">MVRTFLHGTLLSAALALAGPALAQEAALLSVDGPDGSRSYDLPALQALGEVQIRTSTVWTEGVHGFTGVPLARILADAGIATGPGSTGEVSATAINDYAISIPLAEIGPDVPLVAYLMDDREMSVRDKGPLWIVYPYDADRQYQTEVIYSRSIWQLNRLSTAPVP</sequence>
<dbReference type="Gene3D" id="3.90.420.10">
    <property type="entry name" value="Oxidoreductase, molybdopterin-binding domain"/>
    <property type="match status" value="1"/>
</dbReference>
<comment type="caution">
    <text evidence="3">The sequence shown here is derived from an EMBL/GenBank/DDBJ whole genome shotgun (WGS) entry which is preliminary data.</text>
</comment>
<keyword evidence="4" id="KW-1185">Reference proteome</keyword>
<keyword evidence="1" id="KW-0732">Signal</keyword>
<reference evidence="3 4" key="1">
    <citation type="submission" date="2019-06" db="EMBL/GenBank/DDBJ databases">
        <authorList>
            <person name="Li J."/>
        </authorList>
    </citation>
    <scope>NUCLEOTIDE SEQUENCE [LARGE SCALE GENOMIC DNA]</scope>
    <source>
        <strain evidence="3 4">CGMCC 1.8012</strain>
    </source>
</reference>
<evidence type="ECO:0000256" key="1">
    <source>
        <dbReference type="SAM" id="SignalP"/>
    </source>
</evidence>
<dbReference type="SUPFAM" id="SSF56524">
    <property type="entry name" value="Oxidoreductase molybdopterin-binding domain"/>
    <property type="match status" value="1"/>
</dbReference>
<gene>
    <name evidence="3" type="ORF">FHD67_01850</name>
</gene>
<protein>
    <submittedName>
        <fullName evidence="3">Oxidoreductase</fullName>
    </submittedName>
</protein>
<feature type="chain" id="PRO_5022750481" evidence="1">
    <location>
        <begin position="24"/>
        <end position="165"/>
    </location>
</feature>
<organism evidence="3 4">
    <name type="scientific">Paracoccus haeundaensis</name>
    <dbReference type="NCBI Taxonomy" id="225362"/>
    <lineage>
        <taxon>Bacteria</taxon>
        <taxon>Pseudomonadati</taxon>
        <taxon>Pseudomonadota</taxon>
        <taxon>Alphaproteobacteria</taxon>
        <taxon>Rhodobacterales</taxon>
        <taxon>Paracoccaceae</taxon>
        <taxon>Paracoccus</taxon>
    </lineage>
</organism>
<feature type="domain" description="Oxidoreductase molybdopterin-binding" evidence="2">
    <location>
        <begin position="62"/>
        <end position="136"/>
    </location>
</feature>
<dbReference type="Proteomes" id="UP000304880">
    <property type="component" value="Unassembled WGS sequence"/>
</dbReference>
<accession>A0A5C4RB74</accession>
<evidence type="ECO:0000259" key="2">
    <source>
        <dbReference type="Pfam" id="PF00174"/>
    </source>
</evidence>
<name>A0A5C4RB74_9RHOB</name>
<dbReference type="RefSeq" id="WP_139597649.1">
    <property type="nucleotide sequence ID" value="NZ_VDDC01000004.1"/>
</dbReference>
<evidence type="ECO:0000313" key="3">
    <source>
        <dbReference type="EMBL" id="TNH40997.1"/>
    </source>
</evidence>
<dbReference type="InterPro" id="IPR036374">
    <property type="entry name" value="OxRdtase_Mopterin-bd_sf"/>
</dbReference>
<dbReference type="Pfam" id="PF00174">
    <property type="entry name" value="Oxidored_molyb"/>
    <property type="match status" value="1"/>
</dbReference>
<evidence type="ECO:0000313" key="4">
    <source>
        <dbReference type="Proteomes" id="UP000304880"/>
    </source>
</evidence>
<dbReference type="InterPro" id="IPR000572">
    <property type="entry name" value="OxRdtase_Mopterin-bd_dom"/>
</dbReference>
<proteinExistence type="predicted"/>
<feature type="signal peptide" evidence="1">
    <location>
        <begin position="1"/>
        <end position="23"/>
    </location>
</feature>
<dbReference type="AlphaFoldDB" id="A0A5C4RB74"/>
<dbReference type="GeneID" id="97048515"/>